<feature type="domain" description="Glycosyl transferase CAP10" evidence="2">
    <location>
        <begin position="124"/>
        <end position="359"/>
    </location>
</feature>
<keyword evidence="1" id="KW-0808">Transferase</keyword>
<dbReference type="AlphaFoldDB" id="A0A6M7ULS5"/>
<dbReference type="SMART" id="SM00672">
    <property type="entry name" value="CAP10"/>
    <property type="match status" value="1"/>
</dbReference>
<evidence type="ECO:0000313" key="4">
    <source>
        <dbReference type="Proteomes" id="UP000503339"/>
    </source>
</evidence>
<evidence type="ECO:0000256" key="1">
    <source>
        <dbReference type="ARBA" id="ARBA00022679"/>
    </source>
</evidence>
<dbReference type="PANTHER" id="PTHR12203">
    <property type="entry name" value="KDEL LYS-ASP-GLU-LEU CONTAINING - RELATED"/>
    <property type="match status" value="1"/>
</dbReference>
<keyword evidence="4" id="KW-1185">Reference proteome</keyword>
<dbReference type="Pfam" id="PF05686">
    <property type="entry name" value="Glyco_transf_90"/>
    <property type="match status" value="1"/>
</dbReference>
<dbReference type="KEGG" id="merd:EB233_23155"/>
<name>A0A6M7ULS5_9HYPH</name>
<reference evidence="3 4" key="1">
    <citation type="submission" date="2018-10" db="EMBL/GenBank/DDBJ databases">
        <authorList>
            <person name="Perry B.J."/>
            <person name="Sullivan J.T."/>
            <person name="Murphy R.J.T."/>
            <person name="Ramsay J.P."/>
            <person name="Ronson C.W."/>
        </authorList>
    </citation>
    <scope>NUCLEOTIDE SEQUENCE [LARGE SCALE GENOMIC DNA]</scope>
    <source>
        <strain evidence="3 4">NZP2014</strain>
    </source>
</reference>
<gene>
    <name evidence="3" type="ORF">EB233_23155</name>
</gene>
<dbReference type="GO" id="GO:0016740">
    <property type="term" value="F:transferase activity"/>
    <property type="evidence" value="ECO:0007669"/>
    <property type="project" value="UniProtKB-KW"/>
</dbReference>
<dbReference type="EMBL" id="CP033361">
    <property type="protein sequence ID" value="QKC78035.1"/>
    <property type="molecule type" value="Genomic_DNA"/>
</dbReference>
<protein>
    <recommendedName>
        <fullName evidence="2">Glycosyl transferase CAP10 domain-containing protein</fullName>
    </recommendedName>
</protein>
<organism evidence="3 4">
    <name type="scientific">Mesorhizobium erdmanii</name>
    <dbReference type="NCBI Taxonomy" id="1777866"/>
    <lineage>
        <taxon>Bacteria</taxon>
        <taxon>Pseudomonadati</taxon>
        <taxon>Pseudomonadota</taxon>
        <taxon>Alphaproteobacteria</taxon>
        <taxon>Hyphomicrobiales</taxon>
        <taxon>Phyllobacteriaceae</taxon>
        <taxon>Mesorhizobium</taxon>
    </lineage>
</organism>
<sequence>MSTVLRRMAVSTVPGAMALTPGLSSPCIRGANGIAALSKWVGGRASLEMAPLKMGLKALPIDVDVVEIGRPFLSGLNRGEIHCRFEGGKLKVRSRAAWLERHVQVLTLIAEALASLGVRSLPPFYVLLGDTPSHRRYRRFRTRFAFSQADGYSEVAAPDFVFDGWPDAKFDDYDQKTRAMAVASEAPPRDDRLFWAGRCMNVARRRIVEIASARPDLIEAYDTEPNYDVATNRYSGKFMTMEDQVASHRYMIDIEGAGYSGRFKMLLHTKRVVFLQDRPWREWFFDDIEAFRHYVPVARDMSDLVERIEWLRTNPKLEAEMAAEAQHFARTRLTRSAAVAAWAKLLADHAAAGGNLKSGRQRRKRPIGWPAT</sequence>
<dbReference type="InterPro" id="IPR051091">
    <property type="entry name" value="O-Glucosyltr/Glycosyltrsf_90"/>
</dbReference>
<evidence type="ECO:0000313" key="3">
    <source>
        <dbReference type="EMBL" id="QKC78035.1"/>
    </source>
</evidence>
<evidence type="ECO:0000259" key="2">
    <source>
        <dbReference type="SMART" id="SM00672"/>
    </source>
</evidence>
<dbReference type="InterPro" id="IPR006598">
    <property type="entry name" value="CAP10"/>
</dbReference>
<dbReference type="Proteomes" id="UP000503339">
    <property type="component" value="Chromosome"/>
</dbReference>
<accession>A0A6M7ULS5</accession>
<proteinExistence type="predicted"/>
<dbReference type="PANTHER" id="PTHR12203:SF35">
    <property type="entry name" value="PROTEIN O-GLUCOSYLTRANSFERASE 1"/>
    <property type="match status" value="1"/>
</dbReference>